<dbReference type="RefSeq" id="WP_183304175.1">
    <property type="nucleotide sequence ID" value="NZ_JACIFD010000002.1"/>
</dbReference>
<keyword evidence="4" id="KW-1185">Reference proteome</keyword>
<gene>
    <name evidence="3" type="ORF">F5897_000206</name>
</gene>
<dbReference type="Proteomes" id="UP000571183">
    <property type="component" value="Unassembled WGS sequence"/>
</dbReference>
<dbReference type="EMBL" id="JACIFD010000002">
    <property type="protein sequence ID" value="MBB4070922.1"/>
    <property type="molecule type" value="Genomic_DNA"/>
</dbReference>
<feature type="transmembrane region" description="Helical" evidence="1">
    <location>
        <begin position="298"/>
        <end position="326"/>
    </location>
</feature>
<feature type="transmembrane region" description="Helical" evidence="1">
    <location>
        <begin position="332"/>
        <end position="355"/>
    </location>
</feature>
<evidence type="ECO:0000259" key="2">
    <source>
        <dbReference type="Pfam" id="PF03703"/>
    </source>
</evidence>
<feature type="transmembrane region" description="Helical" evidence="1">
    <location>
        <begin position="36"/>
        <end position="54"/>
    </location>
</feature>
<name>A0A840DHH6_9MICO</name>
<evidence type="ECO:0000313" key="4">
    <source>
        <dbReference type="Proteomes" id="UP000571183"/>
    </source>
</evidence>
<feature type="domain" description="YdbS-like PH" evidence="2">
    <location>
        <begin position="114"/>
        <end position="190"/>
    </location>
</feature>
<comment type="caution">
    <text evidence="3">The sequence shown here is derived from an EMBL/GenBank/DDBJ whole genome shotgun (WGS) entry which is preliminary data.</text>
</comment>
<organism evidence="3 4">
    <name type="scientific">Canibacter oris</name>
    <dbReference type="NCBI Taxonomy" id="1365628"/>
    <lineage>
        <taxon>Bacteria</taxon>
        <taxon>Bacillati</taxon>
        <taxon>Actinomycetota</taxon>
        <taxon>Actinomycetes</taxon>
        <taxon>Micrococcales</taxon>
        <taxon>Microbacteriaceae</taxon>
        <taxon>Canibacter</taxon>
    </lineage>
</organism>
<proteinExistence type="predicted"/>
<dbReference type="InterPro" id="IPR005182">
    <property type="entry name" value="YdbS-like_PH"/>
</dbReference>
<keyword evidence="1" id="KW-0472">Membrane</keyword>
<dbReference type="PANTHER" id="PTHR34473">
    <property type="entry name" value="UPF0699 TRANSMEMBRANE PROTEIN YDBS"/>
    <property type="match status" value="1"/>
</dbReference>
<sequence>MQPETQLETTAAEINAQLPGKHDAEGWSYLSKLSPVLNSGLMMFVALSIVFVNARDRIIGLFFPPFRNDFTDYSGYGGDTFDVFSALAQFGYLAGIGLVVLAGLLVWLVSWVEWRFTRYRVTAEAVQLRKGMLFKQQKVAPLRKIQGVDLERKLLAKIMGLAAVSITTAGGNLKLEYLSYAAAQQVREQLLRLVHITNQPAAAAQQAGVAEAGAPTVGGTGAQADPQHSNLPQQLIAPQQPLAVPHTAAYGTPPQAPVSTSGTTPQIGTTAAQLTQYAAALLPETAAQSVVKLSPGRILLSLLLSGTTVFIGILVLVGLPLLFLLPHDIDDLFAIGFGFIFALLPAAIALISMVFKTLNESYNFNISDSPSGVLITAGLTTTKTATVPQRRINAIEVNQPLLWRLAGWYRVKFVSSGGGTEAEMASGKGYLALPVGSRDEVLRVLELLLQTEVPEALAAAVLNPKAKLPYRAALRATPLLTINAKMEGAALLSAGGKPVLLSKGGLATHRNCLILLDRAQAVQVSAGPLHTLLRLHRVEAIKRGMTTRSAIRGLRPVAARELFTEINQAQLHKTGEAADAA</sequence>
<keyword evidence="1" id="KW-1133">Transmembrane helix</keyword>
<feature type="transmembrane region" description="Helical" evidence="1">
    <location>
        <begin position="90"/>
        <end position="112"/>
    </location>
</feature>
<dbReference type="Pfam" id="PF03703">
    <property type="entry name" value="bPH_2"/>
    <property type="match status" value="2"/>
</dbReference>
<reference evidence="3" key="1">
    <citation type="submission" date="2020-08" db="EMBL/GenBank/DDBJ databases">
        <title>Sequencing the genomes of 1000 actinobacteria strains.</title>
        <authorList>
            <person name="Klenk H.-P."/>
        </authorList>
    </citation>
    <scope>NUCLEOTIDE SEQUENCE [LARGE SCALE GENOMIC DNA]</scope>
    <source>
        <strain evidence="3">DSM 27064</strain>
    </source>
</reference>
<accession>A0A840DHH6</accession>
<evidence type="ECO:0000256" key="1">
    <source>
        <dbReference type="SAM" id="Phobius"/>
    </source>
</evidence>
<keyword evidence="1" id="KW-0812">Transmembrane</keyword>
<dbReference type="PANTHER" id="PTHR34473:SF3">
    <property type="entry name" value="TRANSMEMBRANE PROTEIN-RELATED"/>
    <property type="match status" value="1"/>
</dbReference>
<protein>
    <submittedName>
        <fullName evidence="3">Putative membrane protein</fullName>
    </submittedName>
</protein>
<dbReference type="AlphaFoldDB" id="A0A840DHH6"/>
<evidence type="ECO:0000313" key="3">
    <source>
        <dbReference type="EMBL" id="MBB4070922.1"/>
    </source>
</evidence>
<feature type="domain" description="YdbS-like PH" evidence="2">
    <location>
        <begin position="364"/>
        <end position="425"/>
    </location>
</feature>